<accession>A0A1T4YKV9</accession>
<evidence type="ECO:0000313" key="2">
    <source>
        <dbReference type="EMBL" id="SKB02188.1"/>
    </source>
</evidence>
<sequence length="249" mass="26894">MARSGMKPTCGIRKAPFGRVCPLTPMDATPLGLPAPRNTHTQTTQGSENPGLRDTMPLALRGMQNPMAPCACSATPCLHVITSSGVSTFMPVHHVEPYLRVITSSRVSTFTPRHRVELYLRVITSSRVSTFTPGPRVAPCLRVIASNQPIQGQAQRACVVEPRVARDFKHPRARYPGFREPWAERHNAVGIGGDAGSYGTGGCPATPWLRVIASSGVSTLTRRLHVEPCSRIITSNRPAPGPSPKGLRH</sequence>
<feature type="region of interest" description="Disordered" evidence="1">
    <location>
        <begin position="30"/>
        <end position="52"/>
    </location>
</feature>
<dbReference type="AlphaFoldDB" id="A0A1T4YKV9"/>
<dbReference type="Proteomes" id="UP000190774">
    <property type="component" value="Unassembled WGS sequence"/>
</dbReference>
<evidence type="ECO:0000256" key="1">
    <source>
        <dbReference type="SAM" id="MobiDB-lite"/>
    </source>
</evidence>
<reference evidence="3" key="1">
    <citation type="submission" date="2017-02" db="EMBL/GenBank/DDBJ databases">
        <authorList>
            <person name="Varghese N."/>
            <person name="Submissions S."/>
        </authorList>
    </citation>
    <scope>NUCLEOTIDE SEQUENCE [LARGE SCALE GENOMIC DNA]</scope>
    <source>
        <strain evidence="3">ATCC 700200</strain>
    </source>
</reference>
<protein>
    <submittedName>
        <fullName evidence="2">Uncharacterized protein</fullName>
    </submittedName>
</protein>
<evidence type="ECO:0000313" key="3">
    <source>
        <dbReference type="Proteomes" id="UP000190774"/>
    </source>
</evidence>
<name>A0A1T4YKV9_9BACT</name>
<organism evidence="2 3">
    <name type="scientific">Prosthecobacter debontii</name>
    <dbReference type="NCBI Taxonomy" id="48467"/>
    <lineage>
        <taxon>Bacteria</taxon>
        <taxon>Pseudomonadati</taxon>
        <taxon>Verrucomicrobiota</taxon>
        <taxon>Verrucomicrobiia</taxon>
        <taxon>Verrucomicrobiales</taxon>
        <taxon>Verrucomicrobiaceae</taxon>
        <taxon>Prosthecobacter</taxon>
    </lineage>
</organism>
<dbReference type="EMBL" id="FUYE01000013">
    <property type="protein sequence ID" value="SKB02188.1"/>
    <property type="molecule type" value="Genomic_DNA"/>
</dbReference>
<gene>
    <name evidence="2" type="ORF">SAMN02745166_03570</name>
</gene>
<proteinExistence type="predicted"/>
<keyword evidence="3" id="KW-1185">Reference proteome</keyword>
<dbReference type="STRING" id="48467.SAMN02745166_03570"/>
<feature type="compositionally biased region" description="Polar residues" evidence="1">
    <location>
        <begin position="38"/>
        <end position="48"/>
    </location>
</feature>